<evidence type="ECO:0000313" key="15">
    <source>
        <dbReference type="Proteomes" id="UP000178565"/>
    </source>
</evidence>
<proteinExistence type="inferred from homology"/>
<evidence type="ECO:0000256" key="6">
    <source>
        <dbReference type="ARBA" id="ARBA00022490"/>
    </source>
</evidence>
<dbReference type="FunFam" id="3.30.63.10:FF:000005">
    <property type="entry name" value="Guanylate kinase"/>
    <property type="match status" value="1"/>
</dbReference>
<dbReference type="SMART" id="SM00072">
    <property type="entry name" value="GuKc"/>
    <property type="match status" value="1"/>
</dbReference>
<evidence type="ECO:0000259" key="13">
    <source>
        <dbReference type="PROSITE" id="PS50052"/>
    </source>
</evidence>
<evidence type="ECO:0000256" key="11">
    <source>
        <dbReference type="ARBA" id="ARBA00030128"/>
    </source>
</evidence>
<gene>
    <name evidence="14" type="ORF">A3B45_04075</name>
</gene>
<evidence type="ECO:0000313" key="14">
    <source>
        <dbReference type="EMBL" id="OGE43755.1"/>
    </source>
</evidence>
<name>A0A1F5KSF7_9BACT</name>
<organism evidence="14 15">
    <name type="scientific">Candidatus Daviesbacteria bacterium RIFCSPLOWO2_01_FULL_39_12</name>
    <dbReference type="NCBI Taxonomy" id="1797785"/>
    <lineage>
        <taxon>Bacteria</taxon>
        <taxon>Candidatus Daviesiibacteriota</taxon>
    </lineage>
</organism>
<dbReference type="InterPro" id="IPR008145">
    <property type="entry name" value="GK/Ca_channel_bsu"/>
</dbReference>
<keyword evidence="9" id="KW-0418">Kinase</keyword>
<evidence type="ECO:0000256" key="5">
    <source>
        <dbReference type="ARBA" id="ARBA00016296"/>
    </source>
</evidence>
<dbReference type="Proteomes" id="UP000178565">
    <property type="component" value="Unassembled WGS sequence"/>
</dbReference>
<dbReference type="GO" id="GO:0005829">
    <property type="term" value="C:cytosol"/>
    <property type="evidence" value="ECO:0007669"/>
    <property type="project" value="TreeGrafter"/>
</dbReference>
<dbReference type="InterPro" id="IPR027417">
    <property type="entry name" value="P-loop_NTPase"/>
</dbReference>
<evidence type="ECO:0000256" key="7">
    <source>
        <dbReference type="ARBA" id="ARBA00022679"/>
    </source>
</evidence>
<comment type="subcellular location">
    <subcellularLocation>
        <location evidence="2">Cytoplasm</location>
    </subcellularLocation>
</comment>
<dbReference type="GO" id="GO:0004385">
    <property type="term" value="F:GMP kinase activity"/>
    <property type="evidence" value="ECO:0007669"/>
    <property type="project" value="UniProtKB-EC"/>
</dbReference>
<dbReference type="PANTHER" id="PTHR23117">
    <property type="entry name" value="GUANYLATE KINASE-RELATED"/>
    <property type="match status" value="1"/>
</dbReference>
<dbReference type="STRING" id="1797785.A3B45_04075"/>
<reference evidence="14 15" key="1">
    <citation type="journal article" date="2016" name="Nat. Commun.">
        <title>Thousands of microbial genomes shed light on interconnected biogeochemical processes in an aquifer system.</title>
        <authorList>
            <person name="Anantharaman K."/>
            <person name="Brown C.T."/>
            <person name="Hug L.A."/>
            <person name="Sharon I."/>
            <person name="Castelle C.J."/>
            <person name="Probst A.J."/>
            <person name="Thomas B.C."/>
            <person name="Singh A."/>
            <person name="Wilkins M.J."/>
            <person name="Karaoz U."/>
            <person name="Brodie E.L."/>
            <person name="Williams K.H."/>
            <person name="Hubbard S.S."/>
            <person name="Banfield J.F."/>
        </authorList>
    </citation>
    <scope>NUCLEOTIDE SEQUENCE [LARGE SCALE GENOMIC DNA]</scope>
</reference>
<comment type="similarity">
    <text evidence="3">Belongs to the guanylate kinase family.</text>
</comment>
<evidence type="ECO:0000256" key="9">
    <source>
        <dbReference type="ARBA" id="ARBA00022777"/>
    </source>
</evidence>
<dbReference type="EC" id="2.7.4.8" evidence="4"/>
<dbReference type="EMBL" id="MFDM01000013">
    <property type="protein sequence ID" value="OGE43755.1"/>
    <property type="molecule type" value="Genomic_DNA"/>
</dbReference>
<accession>A0A1F5KSF7</accession>
<dbReference type="CDD" id="cd00071">
    <property type="entry name" value="GMPK"/>
    <property type="match status" value="1"/>
</dbReference>
<dbReference type="Pfam" id="PF00625">
    <property type="entry name" value="Guanylate_kin"/>
    <property type="match status" value="1"/>
</dbReference>
<dbReference type="AlphaFoldDB" id="A0A1F5KSF7"/>
<protein>
    <recommendedName>
        <fullName evidence="5">Guanylate kinase</fullName>
        <ecNumber evidence="4">2.7.4.8</ecNumber>
    </recommendedName>
    <alternativeName>
        <fullName evidence="11">GMP kinase</fullName>
    </alternativeName>
</protein>
<evidence type="ECO:0000256" key="4">
    <source>
        <dbReference type="ARBA" id="ARBA00012961"/>
    </source>
</evidence>
<comment type="catalytic activity">
    <reaction evidence="12">
        <text>GMP + ATP = GDP + ADP</text>
        <dbReference type="Rhea" id="RHEA:20780"/>
        <dbReference type="ChEBI" id="CHEBI:30616"/>
        <dbReference type="ChEBI" id="CHEBI:58115"/>
        <dbReference type="ChEBI" id="CHEBI:58189"/>
        <dbReference type="ChEBI" id="CHEBI:456216"/>
        <dbReference type="EC" id="2.7.4.8"/>
    </reaction>
</comment>
<keyword evidence="8" id="KW-0547">Nucleotide-binding</keyword>
<keyword evidence="7" id="KW-0808">Transferase</keyword>
<dbReference type="PROSITE" id="PS50052">
    <property type="entry name" value="GUANYLATE_KINASE_2"/>
    <property type="match status" value="1"/>
</dbReference>
<comment type="caution">
    <text evidence="14">The sequence shown here is derived from an EMBL/GenBank/DDBJ whole genome shotgun (WGS) entry which is preliminary data.</text>
</comment>
<sequence length="185" mass="21664">MLIVLTGKTASGKDTIKKALLAYYPKLRKVITTTSRKLRPGEKNKVDYYFINREEFNRKIKNGEFLEYVTYGGNLYGTTKKELENVLDHHDVLWKMDPSRAGQIRDFFSKKENIVVIYITTSDDVILKRLNKRNLSAEMIDKRMGEDQNIWKLNQGKYDFVVENVAGELDQTIRKIIKITETHRK</sequence>
<dbReference type="GO" id="GO:0005524">
    <property type="term" value="F:ATP binding"/>
    <property type="evidence" value="ECO:0007669"/>
    <property type="project" value="UniProtKB-KW"/>
</dbReference>
<keyword evidence="10" id="KW-0067">ATP-binding</keyword>
<evidence type="ECO:0000256" key="2">
    <source>
        <dbReference type="ARBA" id="ARBA00004496"/>
    </source>
</evidence>
<evidence type="ECO:0000256" key="3">
    <source>
        <dbReference type="ARBA" id="ARBA00005790"/>
    </source>
</evidence>
<evidence type="ECO:0000256" key="1">
    <source>
        <dbReference type="ARBA" id="ARBA00003531"/>
    </source>
</evidence>
<feature type="domain" description="Guanylate kinase-like" evidence="13">
    <location>
        <begin position="1"/>
        <end position="181"/>
    </location>
</feature>
<dbReference type="InterPro" id="IPR008144">
    <property type="entry name" value="Guanylate_kin-like_dom"/>
</dbReference>
<keyword evidence="6" id="KW-0963">Cytoplasm</keyword>
<evidence type="ECO:0000256" key="8">
    <source>
        <dbReference type="ARBA" id="ARBA00022741"/>
    </source>
</evidence>
<evidence type="ECO:0000256" key="12">
    <source>
        <dbReference type="ARBA" id="ARBA00048594"/>
    </source>
</evidence>
<comment type="function">
    <text evidence="1">Essential for recycling GMP and indirectly, cGMP.</text>
</comment>
<evidence type="ECO:0000256" key="10">
    <source>
        <dbReference type="ARBA" id="ARBA00022840"/>
    </source>
</evidence>
<dbReference type="PANTHER" id="PTHR23117:SF13">
    <property type="entry name" value="GUANYLATE KINASE"/>
    <property type="match status" value="1"/>
</dbReference>
<dbReference type="Gene3D" id="3.40.50.300">
    <property type="entry name" value="P-loop containing nucleotide triphosphate hydrolases"/>
    <property type="match status" value="1"/>
</dbReference>
<dbReference type="SUPFAM" id="SSF52540">
    <property type="entry name" value="P-loop containing nucleoside triphosphate hydrolases"/>
    <property type="match status" value="1"/>
</dbReference>